<feature type="compositionally biased region" description="Polar residues" evidence="1">
    <location>
        <begin position="435"/>
        <end position="449"/>
    </location>
</feature>
<feature type="region of interest" description="Disordered" evidence="1">
    <location>
        <begin position="285"/>
        <end position="358"/>
    </location>
</feature>
<dbReference type="GO" id="GO:0035838">
    <property type="term" value="C:growing cell tip"/>
    <property type="evidence" value="ECO:0007669"/>
    <property type="project" value="TreeGrafter"/>
</dbReference>
<keyword evidence="2" id="KW-0472">Membrane</keyword>
<feature type="transmembrane region" description="Helical" evidence="2">
    <location>
        <begin position="12"/>
        <end position="31"/>
    </location>
</feature>
<comment type="caution">
    <text evidence="3">The sequence shown here is derived from an EMBL/GenBank/DDBJ whole genome shotgun (WGS) entry which is preliminary data.</text>
</comment>
<evidence type="ECO:0000313" key="3">
    <source>
        <dbReference type="EMBL" id="KAK7695360.1"/>
    </source>
</evidence>
<feature type="compositionally biased region" description="Low complexity" evidence="1">
    <location>
        <begin position="465"/>
        <end position="485"/>
    </location>
</feature>
<keyword evidence="4" id="KW-1185">Reference proteome</keyword>
<dbReference type="Proteomes" id="UP001385951">
    <property type="component" value="Unassembled WGS sequence"/>
</dbReference>
<evidence type="ECO:0000256" key="1">
    <source>
        <dbReference type="SAM" id="MobiDB-lite"/>
    </source>
</evidence>
<feature type="transmembrane region" description="Helical" evidence="2">
    <location>
        <begin position="98"/>
        <end position="123"/>
    </location>
</feature>
<keyword evidence="2" id="KW-1133">Transmembrane helix</keyword>
<feature type="transmembrane region" description="Helical" evidence="2">
    <location>
        <begin position="171"/>
        <end position="196"/>
    </location>
</feature>
<dbReference type="PANTHER" id="PTHR28013">
    <property type="entry name" value="PROTEIN DCV1-RELATED"/>
    <property type="match status" value="1"/>
</dbReference>
<keyword evidence="2" id="KW-0812">Transmembrane</keyword>
<feature type="transmembrane region" description="Helical" evidence="2">
    <location>
        <begin position="135"/>
        <end position="159"/>
    </location>
</feature>
<name>A0AAW0GVM8_9APHY</name>
<dbReference type="PANTHER" id="PTHR28013:SF4">
    <property type="entry name" value="MARVEL DOMAIN-CONTAINING PROTEIN"/>
    <property type="match status" value="1"/>
</dbReference>
<feature type="compositionally biased region" description="Low complexity" evidence="1">
    <location>
        <begin position="522"/>
        <end position="536"/>
    </location>
</feature>
<dbReference type="AlphaFoldDB" id="A0AAW0GVM8"/>
<gene>
    <name evidence="3" type="ORF">QCA50_002552</name>
</gene>
<feature type="region of interest" description="Disordered" evidence="1">
    <location>
        <begin position="433"/>
        <end position="591"/>
    </location>
</feature>
<evidence type="ECO:0000256" key="2">
    <source>
        <dbReference type="SAM" id="Phobius"/>
    </source>
</evidence>
<sequence length="591" mass="62219">MGIIRPATPGFLVTLGGTICLALATFSAPFLKSIFFLKASLSQEGLDGSIVFGTFGYCLELASNGTTCSKAKIGYDLDINGLVGNDLPIKIPNVIVKWITYALILHAVALVLAAVSSVFGLLAHVREMAMTCCSTCVSGFAAAIAMLAFIFDIAFFFLAKTRINAIEGASASIGIGLWLTLAAWICLFFAGCFYCFGRCCISRRPRDEDKRRNKPDVDTGYVEQIRLDAVKAEADRKARQAKGEVGLPAFQEYESTPLTKVDHEEYLDNGHEVLPYHNNSGVGAGTAAYTRQGAAPPSHSGYSQAAPGTRAVDDYYNSRPNPRRQGSGMTGHTQTTSSYSASTYSAPMPNVPAIPPPPSNLNAIGTSAAMAGAAAGAGYLASSGGQYHDQYPSGASGAAYGHTAGGTSYHSAASHPQYASTYSTYADPFGPANPDPSSFNTDVYNSTAYMNHPASNSRSPPPTTQSPSNAYGGGYQAQPQAQRQYTLGGDGYGSNILPDHSSPTPQHQQSGGFDPYAPYYPPQSTSTPPMPQASSPVGMLAVPTSPSGPRPSSVSTLPMPSNMPQQPQYDDSPPMYDAATAQPAGQWGTKQ</sequence>
<feature type="compositionally biased region" description="Polar residues" evidence="1">
    <location>
        <begin position="501"/>
        <end position="511"/>
    </location>
</feature>
<dbReference type="InterPro" id="IPR051380">
    <property type="entry name" value="pH-response_reg_palI/RIM9"/>
</dbReference>
<feature type="compositionally biased region" description="Polar residues" evidence="1">
    <location>
        <begin position="544"/>
        <end position="569"/>
    </location>
</feature>
<reference evidence="3 4" key="1">
    <citation type="submission" date="2022-09" db="EMBL/GenBank/DDBJ databases">
        <authorList>
            <person name="Palmer J.M."/>
        </authorList>
    </citation>
    <scope>NUCLEOTIDE SEQUENCE [LARGE SCALE GENOMIC DNA]</scope>
    <source>
        <strain evidence="3 4">DSM 7382</strain>
    </source>
</reference>
<evidence type="ECO:0000313" key="4">
    <source>
        <dbReference type="Proteomes" id="UP001385951"/>
    </source>
</evidence>
<proteinExistence type="predicted"/>
<dbReference type="GO" id="GO:0005886">
    <property type="term" value="C:plasma membrane"/>
    <property type="evidence" value="ECO:0007669"/>
    <property type="project" value="InterPro"/>
</dbReference>
<feature type="compositionally biased region" description="Pro residues" evidence="1">
    <location>
        <begin position="349"/>
        <end position="358"/>
    </location>
</feature>
<feature type="compositionally biased region" description="Low complexity" evidence="1">
    <location>
        <begin position="335"/>
        <end position="348"/>
    </location>
</feature>
<dbReference type="Pfam" id="PF06687">
    <property type="entry name" value="SUR7"/>
    <property type="match status" value="1"/>
</dbReference>
<accession>A0AAW0GVM8</accession>
<dbReference type="InterPro" id="IPR009571">
    <property type="entry name" value="SUR7/Rim9-like_fungi"/>
</dbReference>
<organism evidence="3 4">
    <name type="scientific">Cerrena zonata</name>
    <dbReference type="NCBI Taxonomy" id="2478898"/>
    <lineage>
        <taxon>Eukaryota</taxon>
        <taxon>Fungi</taxon>
        <taxon>Dikarya</taxon>
        <taxon>Basidiomycota</taxon>
        <taxon>Agaricomycotina</taxon>
        <taxon>Agaricomycetes</taxon>
        <taxon>Polyporales</taxon>
        <taxon>Cerrenaceae</taxon>
        <taxon>Cerrena</taxon>
    </lineage>
</organism>
<evidence type="ECO:0008006" key="5">
    <source>
        <dbReference type="Google" id="ProtNLM"/>
    </source>
</evidence>
<dbReference type="EMBL" id="JASBNA010000002">
    <property type="protein sequence ID" value="KAK7695360.1"/>
    <property type="molecule type" value="Genomic_DNA"/>
</dbReference>
<protein>
    <recommendedName>
        <fullName evidence="5">Pali-domain-containing protein</fullName>
    </recommendedName>
</protein>
<dbReference type="GO" id="GO:0032153">
    <property type="term" value="C:cell division site"/>
    <property type="evidence" value="ECO:0007669"/>
    <property type="project" value="TreeGrafter"/>
</dbReference>